<evidence type="ECO:0000313" key="2">
    <source>
        <dbReference type="EMBL" id="BAE21659.1"/>
    </source>
</evidence>
<reference evidence="2" key="1">
    <citation type="journal article" date="1999" name="Methods Enzymol.">
        <title>High-efficiency full-length cDNA cloning.</title>
        <authorList>
            <person name="Carninci P."/>
            <person name="Hayashizaki Y."/>
        </authorList>
    </citation>
    <scope>NUCLEOTIDE SEQUENCE</scope>
    <source>
        <strain evidence="2">C57BL/6J</strain>
        <tissue evidence="2">Testis</tissue>
    </source>
</reference>
<sequence>MHLTPAEQNSPMNLGRMMKESDLWTHGRGMQKTGITTSLPYFIILISYFNLSKSFDKFSLTRGEDTSISNARSLTKNPKLSHWNQREDTWKIMTSYWQAKQV</sequence>
<name>Q3V046_MOUSE</name>
<accession>Q3V046</accession>
<feature type="transmembrane region" description="Helical" evidence="1">
    <location>
        <begin position="33"/>
        <end position="51"/>
    </location>
</feature>
<gene>
    <name evidence="3" type="primary">Gm10860</name>
</gene>
<reference evidence="2" key="2">
    <citation type="journal article" date="2000" name="Genome Res.">
        <title>Normalization and subtraction of cap-trapper-selected cDNAs to prepare full-length cDNA libraries for rapid discovery of new genes.</title>
        <authorList>
            <person name="Carninci P."/>
            <person name="Shibata Y."/>
            <person name="Hayatsu N."/>
            <person name="Sugahara Y."/>
            <person name="Shibata K."/>
            <person name="Itoh M."/>
            <person name="Konno H."/>
            <person name="Okazaki Y."/>
            <person name="Muramatsu M."/>
            <person name="Hayashizaki Y."/>
        </authorList>
    </citation>
    <scope>NUCLEOTIDE SEQUENCE</scope>
    <source>
        <strain evidence="2">C57BL/6J</strain>
        <tissue evidence="2">Testis</tissue>
    </source>
</reference>
<evidence type="ECO:0000313" key="3">
    <source>
        <dbReference type="MGI" id="MGI:3641729"/>
    </source>
</evidence>
<keyword evidence="1" id="KW-0812">Transmembrane</keyword>
<reference evidence="2" key="3">
    <citation type="journal article" date="2000" name="Genome Res.">
        <title>RIKEN integrated sequence analysis (RISA) system--384-format sequencing pipeline with 384 multicapillary sequencer.</title>
        <authorList>
            <person name="Shibata K."/>
            <person name="Itoh M."/>
            <person name="Aizawa K."/>
            <person name="Nagaoka S."/>
            <person name="Sasaki N."/>
            <person name="Carninci P."/>
            <person name="Konno H."/>
            <person name="Akiyama J."/>
            <person name="Nishi K."/>
            <person name="Kitsunai T."/>
            <person name="Tashiro H."/>
            <person name="Itoh M."/>
            <person name="Sumi N."/>
            <person name="Ishii Y."/>
            <person name="Nakamura S."/>
            <person name="Hazama M."/>
            <person name="Nishine T."/>
            <person name="Harada A."/>
            <person name="Yamamoto R."/>
            <person name="Matsumoto H."/>
            <person name="Sakaguchi S."/>
            <person name="Ikegami T."/>
            <person name="Kashiwagi K."/>
            <person name="Fujiwake S."/>
            <person name="Inoue K."/>
            <person name="Togawa Y."/>
            <person name="Izawa M."/>
            <person name="Ohara E."/>
            <person name="Watahiki M."/>
            <person name="Yoneda Y."/>
            <person name="Ishikawa T."/>
            <person name="Ozawa K."/>
            <person name="Tanaka T."/>
            <person name="Matsuura S."/>
            <person name="Kawai J."/>
            <person name="Okazaki Y."/>
            <person name="Muramatsu M."/>
            <person name="Inoue Y."/>
            <person name="Kira A."/>
            <person name="Hayashizaki Y."/>
        </authorList>
    </citation>
    <scope>NUCLEOTIDE SEQUENCE</scope>
    <source>
        <strain evidence="2">C57BL/6J</strain>
        <tissue evidence="2">Testis</tissue>
    </source>
</reference>
<reference evidence="2" key="5">
    <citation type="journal article" date="2002" name="Nature">
        <title>Analysis of the mouse transcriptome based on functional annotation of 60,770 full-length cDNAs.</title>
        <authorList>
            <consortium name="The FANTOM Consortium and the RIKEN Genome Exploration Research Group Phase I and II Team"/>
        </authorList>
    </citation>
    <scope>NUCLEOTIDE SEQUENCE</scope>
    <source>
        <strain evidence="2">C57BL/6J</strain>
        <tissue evidence="2">Testis</tissue>
    </source>
</reference>
<keyword evidence="1" id="KW-0472">Membrane</keyword>
<dbReference type="AGR" id="MGI:3641729"/>
<protein>
    <submittedName>
        <fullName evidence="2">Uncharacterized protein</fullName>
    </submittedName>
</protein>
<reference evidence="2" key="6">
    <citation type="submission" date="2004-03" db="EMBL/GenBank/DDBJ databases">
        <authorList>
            <person name="Arakawa T."/>
            <person name="Carninci P."/>
            <person name="Fukuda S."/>
            <person name="Hashizume W."/>
            <person name="Hayashida K."/>
            <person name="Hori F."/>
            <person name="Iida J."/>
            <person name="Imamura K."/>
            <person name="Imotani K."/>
            <person name="Itoh M."/>
            <person name="Kanagawa S."/>
            <person name="Kawai J."/>
            <person name="Kojima M."/>
            <person name="Konno H."/>
            <person name="Murata M."/>
            <person name="Nakamura M."/>
            <person name="Ninomiya N."/>
            <person name="Nishiyori H."/>
            <person name="Nomura K."/>
            <person name="Ohno M."/>
            <person name="Sakazume N."/>
            <person name="Sano H."/>
            <person name="Sasaki D."/>
            <person name="Shibata K."/>
            <person name="Shiraki T."/>
            <person name="Tagami M."/>
            <person name="Tagami Y."/>
            <person name="Waki K."/>
            <person name="Watahiki A."/>
            <person name="Muramatsu M."/>
            <person name="Hayashizaki Y."/>
        </authorList>
    </citation>
    <scope>NUCLEOTIDE SEQUENCE</scope>
    <source>
        <strain evidence="2">C57BL/6J</strain>
        <tissue evidence="2">Testis</tissue>
    </source>
</reference>
<organism evidence="2">
    <name type="scientific">Mus musculus</name>
    <name type="common">Mouse</name>
    <dbReference type="NCBI Taxonomy" id="10090"/>
    <lineage>
        <taxon>Eukaryota</taxon>
        <taxon>Metazoa</taxon>
        <taxon>Chordata</taxon>
        <taxon>Craniata</taxon>
        <taxon>Vertebrata</taxon>
        <taxon>Euteleostomi</taxon>
        <taxon>Mammalia</taxon>
        <taxon>Eutheria</taxon>
        <taxon>Euarchontoglires</taxon>
        <taxon>Glires</taxon>
        <taxon>Rodentia</taxon>
        <taxon>Myomorpha</taxon>
        <taxon>Muroidea</taxon>
        <taxon>Muridae</taxon>
        <taxon>Murinae</taxon>
        <taxon>Mus</taxon>
        <taxon>Mus</taxon>
    </lineage>
</organism>
<dbReference type="MGI" id="MGI:3641729">
    <property type="gene designation" value="Gm10860"/>
</dbReference>
<dbReference type="EMBL" id="AK133440">
    <property type="protein sequence ID" value="BAE21659.1"/>
    <property type="molecule type" value="mRNA"/>
</dbReference>
<reference evidence="2" key="8">
    <citation type="journal article" date="2005" name="Science">
        <title>Antisense Transcription in the Mammalian Transcriptome.</title>
        <authorList>
            <consortium name="RIKEN Genome Exploration Research Group and Genome Science Group (Genome Network Project Core Group) and the FANTOM Consortium"/>
        </authorList>
    </citation>
    <scope>NUCLEOTIDE SEQUENCE</scope>
    <source>
        <strain evidence="2">C57BL/6J</strain>
        <tissue evidence="2">Testis</tissue>
    </source>
</reference>
<proteinExistence type="evidence at transcript level"/>
<keyword evidence="1" id="KW-1133">Transmembrane helix</keyword>
<dbReference type="AlphaFoldDB" id="Q3V046"/>
<reference evidence="2" key="7">
    <citation type="journal article" date="2005" name="Science">
        <title>The Transcriptional Landscape of the Mammalian Genome.</title>
        <authorList>
            <consortium name="The FANTOM Consortium"/>
            <consortium name="Riken Genome Exploration Research Group and Genome Science Group (Genome Network Project Core Group)"/>
        </authorList>
    </citation>
    <scope>NUCLEOTIDE SEQUENCE</scope>
    <source>
        <strain evidence="2">C57BL/6J</strain>
        <tissue evidence="2">Testis</tissue>
    </source>
</reference>
<evidence type="ECO:0000256" key="1">
    <source>
        <dbReference type="SAM" id="Phobius"/>
    </source>
</evidence>
<reference evidence="2" key="4">
    <citation type="journal article" date="2001" name="Nature">
        <title>Functional annotation of a full-length mouse cDNA collection.</title>
        <authorList>
            <consortium name="The RIKEN Genome Exploration Research Group Phase II Team and the FANTOM Consortium"/>
        </authorList>
    </citation>
    <scope>NUCLEOTIDE SEQUENCE</scope>
    <source>
        <strain evidence="2">C57BL/6J</strain>
        <tissue evidence="2">Testis</tissue>
    </source>
</reference>